<evidence type="ECO:0000313" key="5">
    <source>
        <dbReference type="EMBL" id="SHM86599.1"/>
    </source>
</evidence>
<gene>
    <name evidence="5" type="ORF">SAMN05443668_1026</name>
</gene>
<dbReference type="InterPro" id="IPR050204">
    <property type="entry name" value="AraC_XylS_family_regulators"/>
</dbReference>
<proteinExistence type="predicted"/>
<dbReference type="EMBL" id="FRCS01000002">
    <property type="protein sequence ID" value="SHM86599.1"/>
    <property type="molecule type" value="Genomic_DNA"/>
</dbReference>
<organism evidence="5 6">
    <name type="scientific">Cryptosporangium aurantiacum</name>
    <dbReference type="NCBI Taxonomy" id="134849"/>
    <lineage>
        <taxon>Bacteria</taxon>
        <taxon>Bacillati</taxon>
        <taxon>Actinomycetota</taxon>
        <taxon>Actinomycetes</taxon>
        <taxon>Cryptosporangiales</taxon>
        <taxon>Cryptosporangiaceae</taxon>
        <taxon>Cryptosporangium</taxon>
    </lineage>
</organism>
<dbReference type="AlphaFoldDB" id="A0A1M7M7E1"/>
<evidence type="ECO:0000256" key="1">
    <source>
        <dbReference type="ARBA" id="ARBA00023015"/>
    </source>
</evidence>
<reference evidence="5 6" key="1">
    <citation type="submission" date="2016-11" db="EMBL/GenBank/DDBJ databases">
        <authorList>
            <person name="Jaros S."/>
            <person name="Januszkiewicz K."/>
            <person name="Wedrychowicz H."/>
        </authorList>
    </citation>
    <scope>NUCLEOTIDE SEQUENCE [LARGE SCALE GENOMIC DNA]</scope>
    <source>
        <strain evidence="5 6">DSM 46144</strain>
    </source>
</reference>
<keyword evidence="3" id="KW-0804">Transcription</keyword>
<feature type="domain" description="HTH araC/xylS-type" evidence="4">
    <location>
        <begin position="149"/>
        <end position="250"/>
    </location>
</feature>
<dbReference type="STRING" id="134849.SAMN05443668_1026"/>
<dbReference type="Pfam" id="PF12833">
    <property type="entry name" value="HTH_18"/>
    <property type="match status" value="1"/>
</dbReference>
<keyword evidence="6" id="KW-1185">Reference proteome</keyword>
<sequence>MDTRGLRGGWADFQRHWYGQPSADLAPFVQHYWVVHWDLRGQEPFRQLLPPGVNVHLSFVDDQPGTVRGPMRSFSHRTLEGAGRVLGVAFRPGCFRPFLGHPVSDLVDRAVPARSVFGRDLSLTDETALVDAVESFLRADLPPVDPAADSAADAVALIAAEPAVTRVDQLADRLGVGVRQLQRLFVEYVGVGPKWCIRRYRIAEVTARLAAGAVVDWASLAAELGYADQAHFSRDFTAILGEPPTRYALRYP</sequence>
<evidence type="ECO:0000256" key="3">
    <source>
        <dbReference type="ARBA" id="ARBA00023163"/>
    </source>
</evidence>
<dbReference type="Proteomes" id="UP000184440">
    <property type="component" value="Unassembled WGS sequence"/>
</dbReference>
<name>A0A1M7M7E1_9ACTN</name>
<evidence type="ECO:0000256" key="2">
    <source>
        <dbReference type="ARBA" id="ARBA00023125"/>
    </source>
</evidence>
<keyword evidence="1" id="KW-0805">Transcription regulation</keyword>
<dbReference type="SMART" id="SM00342">
    <property type="entry name" value="HTH_ARAC"/>
    <property type="match status" value="1"/>
</dbReference>
<dbReference type="PANTHER" id="PTHR46796:SF13">
    <property type="entry name" value="HTH-TYPE TRANSCRIPTIONAL ACTIVATOR RHAS"/>
    <property type="match status" value="1"/>
</dbReference>
<dbReference type="InterPro" id="IPR018060">
    <property type="entry name" value="HTH_AraC"/>
</dbReference>
<dbReference type="GO" id="GO:0003700">
    <property type="term" value="F:DNA-binding transcription factor activity"/>
    <property type="evidence" value="ECO:0007669"/>
    <property type="project" value="InterPro"/>
</dbReference>
<dbReference type="GO" id="GO:0043565">
    <property type="term" value="F:sequence-specific DNA binding"/>
    <property type="evidence" value="ECO:0007669"/>
    <property type="project" value="InterPro"/>
</dbReference>
<dbReference type="PANTHER" id="PTHR46796">
    <property type="entry name" value="HTH-TYPE TRANSCRIPTIONAL ACTIVATOR RHAS-RELATED"/>
    <property type="match status" value="1"/>
</dbReference>
<evidence type="ECO:0000313" key="6">
    <source>
        <dbReference type="Proteomes" id="UP000184440"/>
    </source>
</evidence>
<keyword evidence="2" id="KW-0238">DNA-binding</keyword>
<dbReference type="PROSITE" id="PS01124">
    <property type="entry name" value="HTH_ARAC_FAMILY_2"/>
    <property type="match status" value="1"/>
</dbReference>
<protein>
    <submittedName>
        <fullName evidence="5">Transcriptional regulator, AraC family</fullName>
    </submittedName>
</protein>
<accession>A0A1M7M7E1</accession>
<dbReference type="RefSeq" id="WP_084740383.1">
    <property type="nucleotide sequence ID" value="NZ_FRCS01000002.1"/>
</dbReference>
<evidence type="ECO:0000259" key="4">
    <source>
        <dbReference type="PROSITE" id="PS01124"/>
    </source>
</evidence>
<dbReference type="Gene3D" id="1.10.10.60">
    <property type="entry name" value="Homeodomain-like"/>
    <property type="match status" value="1"/>
</dbReference>
<dbReference type="InterPro" id="IPR046532">
    <property type="entry name" value="DUF6597"/>
</dbReference>
<dbReference type="Pfam" id="PF20240">
    <property type="entry name" value="DUF6597"/>
    <property type="match status" value="1"/>
</dbReference>